<accession>A0AAD7N2S3</accession>
<feature type="transmembrane region" description="Helical" evidence="9">
    <location>
        <begin position="197"/>
        <end position="217"/>
    </location>
</feature>
<evidence type="ECO:0000256" key="2">
    <source>
        <dbReference type="ARBA" id="ARBA00008807"/>
    </source>
</evidence>
<dbReference type="NCBIfam" id="TIGR00728">
    <property type="entry name" value="OPT_sfam"/>
    <property type="match status" value="1"/>
</dbReference>
<sequence>MSLRSAFRRQDSSFALPALNHAKHAQGMTTALEDEKEKLSGKDLEDPAALSAEDLDEKHRGADGRERAFETAEDIASRLISMHDVPSMPVNTARMYILGLGFTCFSAILGQIFYFRPAGYTVSSLFIVVFSLILGRLWSWLLPDASRGKVWDFLNPCAFNIKEHTCILIMSSTGFSSAMAISAFAAEELYYDTNPNYGVAIFTMIGSQFFGYGLVGLCRSFAVFPTYVVYPSLVPTVQLFDVLHHDTDVSAQKKCFRFFAIVFVAIFCWEFFPEFIAPTLTGVSIFCLARQDSAWVSHIFGGSYPNEGFGMFSLCFDWSYIQGMGSLYTPLQTTLTLFVGVGISIVVTAVCYVRNVWQAQNFPWMAQDLYYENGSLYNQTLVLDANYNLNTTALAEQGVPWYTMSMMLYYLGCNLAIGSTLMHGILWYGPAMLAAIRTFRARHGADRCTGLDPHYLKMLAYKEVPMYVYGGIVVGSFAMAMATCYTGHAQLPWYLWAGITGWQVDTSSLILMLGAAVVPGNARANMYFTLYGAQAAYQGVSMAQDLKLAQYTKVPPRTTLFVQSLGTVVAGMGTTSGLGQQVQSFNAQAYTWGALAKHMYAPGTTYAILPWMVLIGLAVPVPFWLVHKFFPKLRLNLVLTPLLCYTLGELNSGINSQWFISFTITLASQWYAHKYRATWFRRYNYILSAALDAGTITFVFIATFALFSGTGNTVTMPVWGLNPAGRYPDCMSALSNLPMFKPFSPFTSPRHGLTDGTSPLQTALSSKWAATLLRIDAGMVWWTE</sequence>
<organism evidence="10 11">
    <name type="scientific">Mycena maculata</name>
    <dbReference type="NCBI Taxonomy" id="230809"/>
    <lineage>
        <taxon>Eukaryota</taxon>
        <taxon>Fungi</taxon>
        <taxon>Dikarya</taxon>
        <taxon>Basidiomycota</taxon>
        <taxon>Agaricomycotina</taxon>
        <taxon>Agaricomycetes</taxon>
        <taxon>Agaricomycetidae</taxon>
        <taxon>Agaricales</taxon>
        <taxon>Marasmiineae</taxon>
        <taxon>Mycenaceae</taxon>
        <taxon>Mycena</taxon>
    </lineage>
</organism>
<evidence type="ECO:0000256" key="8">
    <source>
        <dbReference type="ARBA" id="ARBA00023136"/>
    </source>
</evidence>
<feature type="transmembrane region" description="Helical" evidence="9">
    <location>
        <begin position="466"/>
        <end position="486"/>
    </location>
</feature>
<evidence type="ECO:0000256" key="4">
    <source>
        <dbReference type="ARBA" id="ARBA00022692"/>
    </source>
</evidence>
<feature type="transmembrane region" description="Helical" evidence="9">
    <location>
        <begin position="164"/>
        <end position="185"/>
    </location>
</feature>
<evidence type="ECO:0000256" key="5">
    <source>
        <dbReference type="ARBA" id="ARBA00022856"/>
    </source>
</evidence>
<keyword evidence="11" id="KW-1185">Reference proteome</keyword>
<reference evidence="10" key="1">
    <citation type="submission" date="2023-03" db="EMBL/GenBank/DDBJ databases">
        <title>Massive genome expansion in bonnet fungi (Mycena s.s.) driven by repeated elements and novel gene families across ecological guilds.</title>
        <authorList>
            <consortium name="Lawrence Berkeley National Laboratory"/>
            <person name="Harder C.B."/>
            <person name="Miyauchi S."/>
            <person name="Viragh M."/>
            <person name="Kuo A."/>
            <person name="Thoen E."/>
            <person name="Andreopoulos B."/>
            <person name="Lu D."/>
            <person name="Skrede I."/>
            <person name="Drula E."/>
            <person name="Henrissat B."/>
            <person name="Morin E."/>
            <person name="Kohler A."/>
            <person name="Barry K."/>
            <person name="LaButti K."/>
            <person name="Morin E."/>
            <person name="Salamov A."/>
            <person name="Lipzen A."/>
            <person name="Mereny Z."/>
            <person name="Hegedus B."/>
            <person name="Baldrian P."/>
            <person name="Stursova M."/>
            <person name="Weitz H."/>
            <person name="Taylor A."/>
            <person name="Grigoriev I.V."/>
            <person name="Nagy L.G."/>
            <person name="Martin F."/>
            <person name="Kauserud H."/>
        </authorList>
    </citation>
    <scope>NUCLEOTIDE SEQUENCE</scope>
    <source>
        <strain evidence="10">CBHHK188m</strain>
    </source>
</reference>
<evidence type="ECO:0000256" key="6">
    <source>
        <dbReference type="ARBA" id="ARBA00022927"/>
    </source>
</evidence>
<evidence type="ECO:0000313" key="11">
    <source>
        <dbReference type="Proteomes" id="UP001215280"/>
    </source>
</evidence>
<comment type="similarity">
    <text evidence="2">Belongs to the oligopeptide OPT transporter family.</text>
</comment>
<dbReference type="InterPro" id="IPR004813">
    <property type="entry name" value="OPT"/>
</dbReference>
<feature type="transmembrane region" description="Helical" evidence="9">
    <location>
        <begin position="120"/>
        <end position="143"/>
    </location>
</feature>
<dbReference type="PANTHER" id="PTHR22601">
    <property type="entry name" value="ISP4 LIKE PROTEIN"/>
    <property type="match status" value="1"/>
</dbReference>
<dbReference type="Pfam" id="PF03169">
    <property type="entry name" value="OPT"/>
    <property type="match status" value="1"/>
</dbReference>
<feature type="transmembrane region" description="Helical" evidence="9">
    <location>
        <begin position="255"/>
        <end position="272"/>
    </location>
</feature>
<evidence type="ECO:0000256" key="9">
    <source>
        <dbReference type="SAM" id="Phobius"/>
    </source>
</evidence>
<dbReference type="InterPro" id="IPR004648">
    <property type="entry name" value="Oligpept_transpt"/>
</dbReference>
<dbReference type="Proteomes" id="UP001215280">
    <property type="component" value="Unassembled WGS sequence"/>
</dbReference>
<dbReference type="GO" id="GO:0015031">
    <property type="term" value="P:protein transport"/>
    <property type="evidence" value="ECO:0007669"/>
    <property type="project" value="UniProtKB-KW"/>
</dbReference>
<dbReference type="GO" id="GO:0016020">
    <property type="term" value="C:membrane"/>
    <property type="evidence" value="ECO:0007669"/>
    <property type="project" value="UniProtKB-SubCell"/>
</dbReference>
<gene>
    <name evidence="10" type="ORF">DFH07DRAFT_964154</name>
</gene>
<evidence type="ECO:0000256" key="3">
    <source>
        <dbReference type="ARBA" id="ARBA00022448"/>
    </source>
</evidence>
<comment type="subcellular location">
    <subcellularLocation>
        <location evidence="1">Membrane</location>
        <topology evidence="1">Multi-pass membrane protein</topology>
    </subcellularLocation>
</comment>
<proteinExistence type="inferred from homology"/>
<feature type="transmembrane region" description="Helical" evidence="9">
    <location>
        <begin position="408"/>
        <end position="429"/>
    </location>
</feature>
<feature type="transmembrane region" description="Helical" evidence="9">
    <location>
        <begin position="95"/>
        <end position="114"/>
    </location>
</feature>
<evidence type="ECO:0000256" key="7">
    <source>
        <dbReference type="ARBA" id="ARBA00022989"/>
    </source>
</evidence>
<evidence type="ECO:0000313" key="10">
    <source>
        <dbReference type="EMBL" id="KAJ7743223.1"/>
    </source>
</evidence>
<evidence type="ECO:0000256" key="1">
    <source>
        <dbReference type="ARBA" id="ARBA00004141"/>
    </source>
</evidence>
<name>A0AAD7N2S3_9AGAR</name>
<keyword evidence="3" id="KW-0813">Transport</keyword>
<keyword evidence="6" id="KW-0653">Protein transport</keyword>
<dbReference type="AlphaFoldDB" id="A0AAD7N2S3"/>
<keyword evidence="7 9" id="KW-1133">Transmembrane helix</keyword>
<feature type="transmembrane region" description="Helical" evidence="9">
    <location>
        <begin position="334"/>
        <end position="353"/>
    </location>
</feature>
<protein>
    <submittedName>
        <fullName evidence="10">Peptide transporter MTD1</fullName>
    </submittedName>
</protein>
<dbReference type="EMBL" id="JARJLG010000113">
    <property type="protein sequence ID" value="KAJ7743223.1"/>
    <property type="molecule type" value="Genomic_DNA"/>
</dbReference>
<feature type="transmembrane region" description="Helical" evidence="9">
    <location>
        <begin position="608"/>
        <end position="626"/>
    </location>
</feature>
<comment type="caution">
    <text evidence="10">The sequence shown here is derived from an EMBL/GenBank/DDBJ whole genome shotgun (WGS) entry which is preliminary data.</text>
</comment>
<keyword evidence="4 9" id="KW-0812">Transmembrane</keyword>
<dbReference type="GO" id="GO:0035673">
    <property type="term" value="F:oligopeptide transmembrane transporter activity"/>
    <property type="evidence" value="ECO:0007669"/>
    <property type="project" value="InterPro"/>
</dbReference>
<keyword evidence="8 9" id="KW-0472">Membrane</keyword>
<keyword evidence="5" id="KW-0571">Peptide transport</keyword>
<feature type="transmembrane region" description="Helical" evidence="9">
    <location>
        <begin position="493"/>
        <end position="518"/>
    </location>
</feature>
<feature type="transmembrane region" description="Helical" evidence="9">
    <location>
        <begin position="685"/>
        <end position="707"/>
    </location>
</feature>